<dbReference type="Proteomes" id="UP001596380">
    <property type="component" value="Unassembled WGS sequence"/>
</dbReference>
<dbReference type="SUPFAM" id="SSF51735">
    <property type="entry name" value="NAD(P)-binding Rossmann-fold domains"/>
    <property type="match status" value="1"/>
</dbReference>
<dbReference type="PANTHER" id="PTHR42879:SF6">
    <property type="entry name" value="NADPH-DEPENDENT REDUCTASE BACG"/>
    <property type="match status" value="1"/>
</dbReference>
<dbReference type="InterPro" id="IPR050259">
    <property type="entry name" value="SDR"/>
</dbReference>
<dbReference type="RefSeq" id="WP_160819543.1">
    <property type="nucleotide sequence ID" value="NZ_JBHSXE010000001.1"/>
</dbReference>
<organism evidence="2 3">
    <name type="scientific">Actinomadura yumaensis</name>
    <dbReference type="NCBI Taxonomy" id="111807"/>
    <lineage>
        <taxon>Bacteria</taxon>
        <taxon>Bacillati</taxon>
        <taxon>Actinomycetota</taxon>
        <taxon>Actinomycetes</taxon>
        <taxon>Streptosporangiales</taxon>
        <taxon>Thermomonosporaceae</taxon>
        <taxon>Actinomadura</taxon>
    </lineage>
</organism>
<protein>
    <submittedName>
        <fullName evidence="2">SDR family oxidoreductase</fullName>
    </submittedName>
</protein>
<evidence type="ECO:0000313" key="3">
    <source>
        <dbReference type="Proteomes" id="UP001596380"/>
    </source>
</evidence>
<gene>
    <name evidence="2" type="ORF">ACFQKB_43960</name>
</gene>
<evidence type="ECO:0000256" key="1">
    <source>
        <dbReference type="ARBA" id="ARBA00006484"/>
    </source>
</evidence>
<dbReference type="PANTHER" id="PTHR42879">
    <property type="entry name" value="3-OXOACYL-(ACYL-CARRIER-PROTEIN) REDUCTASE"/>
    <property type="match status" value="1"/>
</dbReference>
<name>A0ABW2D0D9_9ACTN</name>
<dbReference type="PRINTS" id="PR00080">
    <property type="entry name" value="SDRFAMILY"/>
</dbReference>
<dbReference type="EMBL" id="JBHSXS010000059">
    <property type="protein sequence ID" value="MFC6886783.1"/>
    <property type="molecule type" value="Genomic_DNA"/>
</dbReference>
<dbReference type="InterPro" id="IPR036291">
    <property type="entry name" value="NAD(P)-bd_dom_sf"/>
</dbReference>
<proteinExistence type="inferred from homology"/>
<accession>A0ABW2D0D9</accession>
<evidence type="ECO:0000313" key="2">
    <source>
        <dbReference type="EMBL" id="MFC6886783.1"/>
    </source>
</evidence>
<dbReference type="PRINTS" id="PR00081">
    <property type="entry name" value="GDHRDH"/>
</dbReference>
<dbReference type="InterPro" id="IPR002347">
    <property type="entry name" value="SDR_fam"/>
</dbReference>
<comment type="caution">
    <text evidence="2">The sequence shown here is derived from an EMBL/GenBank/DDBJ whole genome shotgun (WGS) entry which is preliminary data.</text>
</comment>
<reference evidence="3" key="1">
    <citation type="journal article" date="2019" name="Int. J. Syst. Evol. Microbiol.">
        <title>The Global Catalogue of Microorganisms (GCM) 10K type strain sequencing project: providing services to taxonomists for standard genome sequencing and annotation.</title>
        <authorList>
            <consortium name="The Broad Institute Genomics Platform"/>
            <consortium name="The Broad Institute Genome Sequencing Center for Infectious Disease"/>
            <person name="Wu L."/>
            <person name="Ma J."/>
        </authorList>
    </citation>
    <scope>NUCLEOTIDE SEQUENCE [LARGE SCALE GENOMIC DNA]</scope>
    <source>
        <strain evidence="3">JCM 3369</strain>
    </source>
</reference>
<comment type="similarity">
    <text evidence="1">Belongs to the short-chain dehydrogenases/reductases (SDR) family.</text>
</comment>
<sequence length="248" mass="24812">MHLGLEGRRAAVAAASSGLGLAAARALAAEGARVAICGRDRERLASAAEAVGGGAHPILADVGSPEGATAFVREAQDALGGVDILVTNAGGPPPGGFASTPVDAYGAALDLNLISVVAMCKAAVPAMRERRWGRVVAITSLSVRQPIGNLILSNTARAGATGFLKTLAREVAGDGVTVNSLLPGSHATDRLRELNDGDLDRVAAGVPAGEVGDPADFGAFVAFLCSVHARYVTGSAIPVDGGEYAALL</sequence>
<keyword evidence="3" id="KW-1185">Reference proteome</keyword>
<dbReference type="Gene3D" id="3.40.50.720">
    <property type="entry name" value="NAD(P)-binding Rossmann-like Domain"/>
    <property type="match status" value="1"/>
</dbReference>
<dbReference type="Pfam" id="PF13561">
    <property type="entry name" value="adh_short_C2"/>
    <property type="match status" value="1"/>
</dbReference>